<evidence type="ECO:0000313" key="1">
    <source>
        <dbReference type="EMBL" id="WVZ55748.1"/>
    </source>
</evidence>
<dbReference type="Proteomes" id="UP001341281">
    <property type="component" value="Chromosome 02"/>
</dbReference>
<accession>A0AAQ3SG50</accession>
<reference evidence="1 2" key="1">
    <citation type="submission" date="2024-02" db="EMBL/GenBank/DDBJ databases">
        <title>High-quality chromosome-scale genome assembly of Pensacola bahiagrass (Paspalum notatum Flugge var. saurae).</title>
        <authorList>
            <person name="Vega J.M."/>
            <person name="Podio M."/>
            <person name="Orjuela J."/>
            <person name="Siena L.A."/>
            <person name="Pessino S.C."/>
            <person name="Combes M.C."/>
            <person name="Mariac C."/>
            <person name="Albertini E."/>
            <person name="Pupilli F."/>
            <person name="Ortiz J.P.A."/>
            <person name="Leblanc O."/>
        </authorList>
    </citation>
    <scope>NUCLEOTIDE SEQUENCE [LARGE SCALE GENOMIC DNA]</scope>
    <source>
        <strain evidence="1">R1</strain>
        <tissue evidence="1">Leaf</tissue>
    </source>
</reference>
<protein>
    <submittedName>
        <fullName evidence="1">Uncharacterized protein</fullName>
    </submittedName>
</protein>
<keyword evidence="2" id="KW-1185">Reference proteome</keyword>
<evidence type="ECO:0000313" key="2">
    <source>
        <dbReference type="Proteomes" id="UP001341281"/>
    </source>
</evidence>
<gene>
    <name evidence="1" type="ORF">U9M48_006372</name>
</gene>
<organism evidence="1 2">
    <name type="scientific">Paspalum notatum var. saurae</name>
    <dbReference type="NCBI Taxonomy" id="547442"/>
    <lineage>
        <taxon>Eukaryota</taxon>
        <taxon>Viridiplantae</taxon>
        <taxon>Streptophyta</taxon>
        <taxon>Embryophyta</taxon>
        <taxon>Tracheophyta</taxon>
        <taxon>Spermatophyta</taxon>
        <taxon>Magnoliopsida</taxon>
        <taxon>Liliopsida</taxon>
        <taxon>Poales</taxon>
        <taxon>Poaceae</taxon>
        <taxon>PACMAD clade</taxon>
        <taxon>Panicoideae</taxon>
        <taxon>Andropogonodae</taxon>
        <taxon>Paspaleae</taxon>
        <taxon>Paspalinae</taxon>
        <taxon>Paspalum</taxon>
    </lineage>
</organism>
<sequence length="97" mass="11216">MSWRFPLFGSTFSCMHFVYLFPSQPFLSNMSCSTLSSSKQIQIFRTSLRNLGTLPRWLARLHVHPHLPLLVVVHIKELRIILSLHPVGNHLLLRLQG</sequence>
<dbReference type="EMBL" id="CP144746">
    <property type="protein sequence ID" value="WVZ55748.1"/>
    <property type="molecule type" value="Genomic_DNA"/>
</dbReference>
<dbReference type="AlphaFoldDB" id="A0AAQ3SG50"/>
<name>A0AAQ3SG50_PASNO</name>
<proteinExistence type="predicted"/>